<reference evidence="1 2" key="1">
    <citation type="journal article" date="2016" name="Genome Announc.">
        <title>Draft Genome Sequences of Five Rapidly Growing Mycobacterium Species, M. thermoresistibile, M. fortuitum subsp. acetamidolyticum, M. canariasense, M. brisbanense, and M. novocastrense.</title>
        <authorList>
            <person name="Katahira K."/>
            <person name="Ogura Y."/>
            <person name="Gotoh Y."/>
            <person name="Hayashi T."/>
        </authorList>
    </citation>
    <scope>NUCLEOTIDE SEQUENCE [LARGE SCALE GENOMIC DNA]</scope>
    <source>
        <strain evidence="1 2">JCM6362</strain>
    </source>
</reference>
<dbReference type="SUPFAM" id="SSF51735">
    <property type="entry name" value="NAD(P)-binding Rossmann-fold domains"/>
    <property type="match status" value="1"/>
</dbReference>
<reference evidence="2" key="2">
    <citation type="submission" date="2016-02" db="EMBL/GenBank/DDBJ databases">
        <title>Draft genome sequence of five rapidly growing Mycobacterium species.</title>
        <authorList>
            <person name="Katahira K."/>
            <person name="Gotou Y."/>
            <person name="Iida K."/>
            <person name="Ogura Y."/>
            <person name="Hayashi T."/>
        </authorList>
    </citation>
    <scope>NUCLEOTIDE SEQUENCE [LARGE SCALE GENOMIC DNA]</scope>
    <source>
        <strain evidence="2">JCM6362</strain>
    </source>
</reference>
<dbReference type="Proteomes" id="UP000069654">
    <property type="component" value="Unassembled WGS sequence"/>
</dbReference>
<accession>A0A100XGM9</accession>
<gene>
    <name evidence="1" type="ORF">RMCT_3219</name>
</gene>
<comment type="caution">
    <text evidence="1">The sequence shown here is derived from an EMBL/GenBank/DDBJ whole genome shotgun (WGS) entry which is preliminary data.</text>
</comment>
<organism evidence="1 2">
    <name type="scientific">Mycolicibacterium thermoresistibile</name>
    <name type="common">Mycobacterium thermoresistibile</name>
    <dbReference type="NCBI Taxonomy" id="1797"/>
    <lineage>
        <taxon>Bacteria</taxon>
        <taxon>Bacillati</taxon>
        <taxon>Actinomycetota</taxon>
        <taxon>Actinomycetes</taxon>
        <taxon>Mycobacteriales</taxon>
        <taxon>Mycobacteriaceae</taxon>
        <taxon>Mycolicibacterium</taxon>
    </lineage>
</organism>
<protein>
    <submittedName>
        <fullName evidence="1">Short-chain dehydrogenase/reductase SDR</fullName>
    </submittedName>
</protein>
<evidence type="ECO:0000313" key="1">
    <source>
        <dbReference type="EMBL" id="GAT16250.1"/>
    </source>
</evidence>
<dbReference type="STRING" id="1797.RMCT_3219"/>
<dbReference type="InterPro" id="IPR036291">
    <property type="entry name" value="NAD(P)-bd_dom_sf"/>
</dbReference>
<dbReference type="AlphaFoldDB" id="A0A100XGM9"/>
<evidence type="ECO:0000313" key="2">
    <source>
        <dbReference type="Proteomes" id="UP000069654"/>
    </source>
</evidence>
<dbReference type="Gene3D" id="3.40.50.720">
    <property type="entry name" value="NAD(P)-binding Rossmann-like Domain"/>
    <property type="match status" value="1"/>
</dbReference>
<name>A0A100XGM9_MYCTH</name>
<dbReference type="EMBL" id="BCTB01000040">
    <property type="protein sequence ID" value="GAT16250.1"/>
    <property type="molecule type" value="Genomic_DNA"/>
</dbReference>
<sequence>MGRVQDKVVFITGAGIGQGRSHAVALANEGADIIGACQVFCVSRLFGFLSIVGVTDTARCGLGRPARVVRVLSSSW</sequence>
<proteinExistence type="predicted"/>